<keyword evidence="3" id="KW-0997">Cell inner membrane</keyword>
<gene>
    <name evidence="10" type="primary">lpxL</name>
    <name evidence="10" type="ORF">G8770_08495</name>
</gene>
<dbReference type="RefSeq" id="WP_167184707.1">
    <property type="nucleotide sequence ID" value="NZ_JAAONZ010000004.1"/>
</dbReference>
<dbReference type="InterPro" id="IPR004960">
    <property type="entry name" value="LipA_acyltrans"/>
</dbReference>
<evidence type="ECO:0000256" key="3">
    <source>
        <dbReference type="ARBA" id="ARBA00022519"/>
    </source>
</evidence>
<protein>
    <submittedName>
        <fullName evidence="10">LpxL/LpxP family Kdo(2)-lipid IV(A) lauroyl/palmitoleoyl acyltransferase</fullName>
        <ecNumber evidence="10">2.3.1.-</ecNumber>
    </submittedName>
</protein>
<dbReference type="PANTHER" id="PTHR30606:SF9">
    <property type="entry name" value="LIPID A BIOSYNTHESIS LAUROYLTRANSFERASE"/>
    <property type="match status" value="1"/>
</dbReference>
<keyword evidence="2" id="KW-1003">Cell membrane</keyword>
<dbReference type="NCBIfam" id="TIGR02207">
    <property type="entry name" value="lipid_A_htrB"/>
    <property type="match status" value="1"/>
</dbReference>
<dbReference type="PIRSF" id="PIRSF026649">
    <property type="entry name" value="MsbB"/>
    <property type="match status" value="1"/>
</dbReference>
<sequence length="301" mass="34678">MSEKSFTAPRYWPVWLMIALMYLSAKLPWRAQYQLAKGLSALLYLFARHRRNIIAVNLKLCFPEWDEATHKRKVKETLFNNTLGFIETSNVYYCPIERYRDKVTIHGQDILEAAKAKGKGVLLLGAHYSHLDLGGALVSLICEPYAIYRPNDNPLINQQIVKGRLRFMKDIINRADMRGIMRALKNNAIVWYPPDQDYGKRHTVYAPFFGVNAATITSTTRLSNFNQSEVVMLSWYRKGAREEYELAFSKAPEGFPSGDDTIDATLINKALEDGIRQAPTQYMWTHRRFKTQPDGKGKLYK</sequence>
<dbReference type="Pfam" id="PF03279">
    <property type="entry name" value="Lip_A_acyltrans"/>
    <property type="match status" value="1"/>
</dbReference>
<dbReference type="EMBL" id="JAAONZ010000004">
    <property type="protein sequence ID" value="NHO65576.1"/>
    <property type="molecule type" value="Genomic_DNA"/>
</dbReference>
<keyword evidence="8" id="KW-0472">Membrane</keyword>
<evidence type="ECO:0000313" key="10">
    <source>
        <dbReference type="EMBL" id="NHO65576.1"/>
    </source>
</evidence>
<organism evidence="10 11">
    <name type="scientific">Pseudomaricurvus hydrocarbonicus</name>
    <dbReference type="NCBI Taxonomy" id="1470433"/>
    <lineage>
        <taxon>Bacteria</taxon>
        <taxon>Pseudomonadati</taxon>
        <taxon>Pseudomonadota</taxon>
        <taxon>Gammaproteobacteria</taxon>
        <taxon>Cellvibrionales</taxon>
        <taxon>Cellvibrionaceae</taxon>
        <taxon>Pseudomaricurvus</taxon>
    </lineage>
</organism>
<dbReference type="GO" id="GO:0016746">
    <property type="term" value="F:acyltransferase activity"/>
    <property type="evidence" value="ECO:0007669"/>
    <property type="project" value="UniProtKB-KW"/>
</dbReference>
<evidence type="ECO:0000256" key="2">
    <source>
        <dbReference type="ARBA" id="ARBA00022475"/>
    </source>
</evidence>
<keyword evidence="4 10" id="KW-0808">Transferase</keyword>
<dbReference type="CDD" id="cd07984">
    <property type="entry name" value="LPLAT_LABLAT-like"/>
    <property type="match status" value="1"/>
</dbReference>
<dbReference type="GO" id="GO:0009245">
    <property type="term" value="P:lipid A biosynthetic process"/>
    <property type="evidence" value="ECO:0007669"/>
    <property type="project" value="InterPro"/>
</dbReference>
<accession>A0A9E5JVZ3</accession>
<proteinExistence type="predicted"/>
<evidence type="ECO:0000256" key="8">
    <source>
        <dbReference type="ARBA" id="ARBA00023136"/>
    </source>
</evidence>
<evidence type="ECO:0000256" key="6">
    <source>
        <dbReference type="ARBA" id="ARBA00022985"/>
    </source>
</evidence>
<dbReference type="EC" id="2.3.1.-" evidence="10"/>
<dbReference type="GO" id="GO:0009103">
    <property type="term" value="P:lipopolysaccharide biosynthetic process"/>
    <property type="evidence" value="ECO:0007669"/>
    <property type="project" value="UniProtKB-KW"/>
</dbReference>
<evidence type="ECO:0000313" key="11">
    <source>
        <dbReference type="Proteomes" id="UP000787472"/>
    </source>
</evidence>
<keyword evidence="5" id="KW-0812">Transmembrane</keyword>
<dbReference type="PANTHER" id="PTHR30606">
    <property type="entry name" value="LIPID A BIOSYNTHESIS LAUROYL ACYLTRANSFERASE"/>
    <property type="match status" value="1"/>
</dbReference>
<evidence type="ECO:0000256" key="4">
    <source>
        <dbReference type="ARBA" id="ARBA00022679"/>
    </source>
</evidence>
<name>A0A9E5JVZ3_9GAMM</name>
<evidence type="ECO:0000256" key="9">
    <source>
        <dbReference type="ARBA" id="ARBA00023315"/>
    </source>
</evidence>
<dbReference type="GO" id="GO:0005886">
    <property type="term" value="C:plasma membrane"/>
    <property type="evidence" value="ECO:0007669"/>
    <property type="project" value="UniProtKB-SubCell"/>
</dbReference>
<dbReference type="Proteomes" id="UP000787472">
    <property type="component" value="Unassembled WGS sequence"/>
</dbReference>
<comment type="subcellular location">
    <subcellularLocation>
        <location evidence="1">Cell inner membrane</location>
    </subcellularLocation>
</comment>
<keyword evidence="7" id="KW-1133">Transmembrane helix</keyword>
<reference evidence="10" key="1">
    <citation type="submission" date="2020-03" db="EMBL/GenBank/DDBJ databases">
        <authorList>
            <person name="Guo F."/>
        </authorList>
    </citation>
    <scope>NUCLEOTIDE SEQUENCE</scope>
    <source>
        <strain evidence="10">JCM 30134</strain>
    </source>
</reference>
<dbReference type="InterPro" id="IPR011920">
    <property type="entry name" value="Lipid_A_LpxL_LpxP"/>
</dbReference>
<evidence type="ECO:0000256" key="7">
    <source>
        <dbReference type="ARBA" id="ARBA00022989"/>
    </source>
</evidence>
<dbReference type="AlphaFoldDB" id="A0A9E5JVZ3"/>
<evidence type="ECO:0000256" key="1">
    <source>
        <dbReference type="ARBA" id="ARBA00004533"/>
    </source>
</evidence>
<keyword evidence="6" id="KW-0448">Lipopolysaccharide biosynthesis</keyword>
<evidence type="ECO:0000256" key="5">
    <source>
        <dbReference type="ARBA" id="ARBA00022692"/>
    </source>
</evidence>
<keyword evidence="11" id="KW-1185">Reference proteome</keyword>
<keyword evidence="9 10" id="KW-0012">Acyltransferase</keyword>
<comment type="caution">
    <text evidence="10">The sequence shown here is derived from an EMBL/GenBank/DDBJ whole genome shotgun (WGS) entry which is preliminary data.</text>
</comment>